<dbReference type="AlphaFoldDB" id="A0A427YXG0"/>
<dbReference type="EMBL" id="RSCD01000001">
    <property type="protein sequence ID" value="RSH95762.1"/>
    <property type="molecule type" value="Genomic_DNA"/>
</dbReference>
<sequence length="388" mass="44746">MPRQYQHLSAHERAHFLEHGWLKVSNAIDPKYIEEWMADLWPRLGYDPEDKSTWKETYIKLPRHREVPAHQFCPEAWNKMVEIVGGEENIDPVRERYYGDQFIINLGNEYWNTHDEHPTEAKGWHTDNDWYRQFLDSSGNALTIICCFTDIPARGGGTLVAEDGISEICQYLYDHPEGLDSPFEDTLYTHVPSCKKFTTIEAQAGDVFITHGLLPHTVSQNHLHYARVISNPHVNLVEPFNLSRHDGDYTLCEQVILKALNRDSVPEFKPARSRLAHYPRTAFFKRARVAEELQRMRDAAVVKGLDPNSVDSFYVKGEAAILEHEKRNGYDKEYGPGGVLEWKTGEKYRNIVPVSRQVAFPSRIWLDMQSIHFSEVGRSCTVLCTFGV</sequence>
<dbReference type="Proteomes" id="UP000279259">
    <property type="component" value="Unassembled WGS sequence"/>
</dbReference>
<evidence type="ECO:0000313" key="2">
    <source>
        <dbReference type="Proteomes" id="UP000279259"/>
    </source>
</evidence>
<dbReference type="OrthoDB" id="4664297at2759"/>
<accession>A0A427YXG0</accession>
<name>A0A427YXG0_9TREE</name>
<protein>
    <submittedName>
        <fullName evidence="1">Uncharacterized protein</fullName>
    </submittedName>
</protein>
<gene>
    <name evidence="1" type="ORF">EHS25_000854</name>
</gene>
<keyword evidence="2" id="KW-1185">Reference proteome</keyword>
<proteinExistence type="predicted"/>
<comment type="caution">
    <text evidence="1">The sequence shown here is derived from an EMBL/GenBank/DDBJ whole genome shotgun (WGS) entry which is preliminary data.</text>
</comment>
<evidence type="ECO:0000313" key="1">
    <source>
        <dbReference type="EMBL" id="RSH95762.1"/>
    </source>
</evidence>
<dbReference type="Gene3D" id="2.60.120.620">
    <property type="entry name" value="q2cbj1_9rhob like domain"/>
    <property type="match status" value="1"/>
</dbReference>
<dbReference type="SUPFAM" id="SSF51197">
    <property type="entry name" value="Clavaminate synthase-like"/>
    <property type="match status" value="1"/>
</dbReference>
<organism evidence="1 2">
    <name type="scientific">Saitozyma podzolica</name>
    <dbReference type="NCBI Taxonomy" id="1890683"/>
    <lineage>
        <taxon>Eukaryota</taxon>
        <taxon>Fungi</taxon>
        <taxon>Dikarya</taxon>
        <taxon>Basidiomycota</taxon>
        <taxon>Agaricomycotina</taxon>
        <taxon>Tremellomycetes</taxon>
        <taxon>Tremellales</taxon>
        <taxon>Trimorphomycetaceae</taxon>
        <taxon>Saitozyma</taxon>
    </lineage>
</organism>
<reference evidence="1 2" key="1">
    <citation type="submission" date="2018-11" db="EMBL/GenBank/DDBJ databases">
        <title>Genome sequence of Saitozyma podzolica DSM 27192.</title>
        <authorList>
            <person name="Aliyu H."/>
            <person name="Gorte O."/>
            <person name="Ochsenreither K."/>
        </authorList>
    </citation>
    <scope>NUCLEOTIDE SEQUENCE [LARGE SCALE GENOMIC DNA]</scope>
    <source>
        <strain evidence="1 2">DSM 27192</strain>
    </source>
</reference>